<evidence type="ECO:0008006" key="3">
    <source>
        <dbReference type="Google" id="ProtNLM"/>
    </source>
</evidence>
<sequence>MKLYLLPFMCCLAAGISCTQQKSENLADDNKNELAGQLKGSWRLLSAVTLENGKTTVQDYSKAQRMIKIINDDHFAFLKHDLKPNKAGKNNFDAGGGSYKLIGDQYTESLDFYNDPNWEGKSFTFTIKIQGDTLVQTGVEKVEKAGVDRTITEKYLRETAR</sequence>
<dbReference type="Proteomes" id="UP000028007">
    <property type="component" value="Unassembled WGS sequence"/>
</dbReference>
<keyword evidence="2" id="KW-1185">Reference proteome</keyword>
<organism evidence="1 2">
    <name type="scientific">Pedobacter antarcticus 4BY</name>
    <dbReference type="NCBI Taxonomy" id="1358423"/>
    <lineage>
        <taxon>Bacteria</taxon>
        <taxon>Pseudomonadati</taxon>
        <taxon>Bacteroidota</taxon>
        <taxon>Sphingobacteriia</taxon>
        <taxon>Sphingobacteriales</taxon>
        <taxon>Sphingobacteriaceae</taxon>
        <taxon>Pedobacter</taxon>
    </lineage>
</organism>
<reference evidence="1 2" key="1">
    <citation type="journal article" date="1992" name="Int. J. Syst. Bacteriol.">
        <title>Sphingobacterium antarcticus sp. nov. a Psychrotrophic Bacterium from the Soils of Schirmacher Oasis, Antarctica.</title>
        <authorList>
            <person name="Shivaji S."/>
            <person name="Ray M.K."/>
            <person name="Rao N.S."/>
            <person name="Saiserr L."/>
            <person name="Jagannadham M.V."/>
            <person name="Kumar G.S."/>
            <person name="Reddy G."/>
            <person name="Bhargava P.M."/>
        </authorList>
    </citation>
    <scope>NUCLEOTIDE SEQUENCE [LARGE SCALE GENOMIC DNA]</scope>
    <source>
        <strain evidence="1 2">4BY</strain>
    </source>
</reference>
<accession>A0A081PBS8</accession>
<dbReference type="PROSITE" id="PS51257">
    <property type="entry name" value="PROKAR_LIPOPROTEIN"/>
    <property type="match status" value="1"/>
</dbReference>
<dbReference type="RefSeq" id="WP_037444717.1">
    <property type="nucleotide sequence ID" value="NZ_JNFF01000117.1"/>
</dbReference>
<dbReference type="AlphaFoldDB" id="A0A081PBS8"/>
<name>A0A081PBS8_9SPHI</name>
<comment type="caution">
    <text evidence="1">The sequence shown here is derived from an EMBL/GenBank/DDBJ whole genome shotgun (WGS) entry which is preliminary data.</text>
</comment>
<protein>
    <recommendedName>
        <fullName evidence="3">Lipocalin-like domain-containing protein</fullName>
    </recommendedName>
</protein>
<gene>
    <name evidence="1" type="ORF">N180_00495</name>
</gene>
<dbReference type="EMBL" id="JNFF01000117">
    <property type="protein sequence ID" value="KEQ28151.1"/>
    <property type="molecule type" value="Genomic_DNA"/>
</dbReference>
<evidence type="ECO:0000313" key="1">
    <source>
        <dbReference type="EMBL" id="KEQ28151.1"/>
    </source>
</evidence>
<evidence type="ECO:0000313" key="2">
    <source>
        <dbReference type="Proteomes" id="UP000028007"/>
    </source>
</evidence>
<proteinExistence type="predicted"/>
<dbReference type="Gene3D" id="2.40.128.490">
    <property type="entry name" value="Uncharacterised protein PF14869, DUF4488"/>
    <property type="match status" value="1"/>
</dbReference>
<dbReference type="eggNOG" id="ENOG5032JAR">
    <property type="taxonomic scope" value="Bacteria"/>
</dbReference>